<dbReference type="EMBL" id="OOIN01000003">
    <property type="protein sequence ID" value="SPO21579.1"/>
    <property type="molecule type" value="Genomic_DNA"/>
</dbReference>
<evidence type="ECO:0000313" key="2">
    <source>
        <dbReference type="EMBL" id="SPO21579.1"/>
    </source>
</evidence>
<evidence type="ECO:0000313" key="3">
    <source>
        <dbReference type="Proteomes" id="UP000324022"/>
    </source>
</evidence>
<keyword evidence="1" id="KW-0732">Signal</keyword>
<evidence type="ECO:0000256" key="1">
    <source>
        <dbReference type="SAM" id="SignalP"/>
    </source>
</evidence>
<gene>
    <name evidence="2" type="ORF">UTRI_10052</name>
</gene>
<dbReference type="Proteomes" id="UP000324022">
    <property type="component" value="Unassembled WGS sequence"/>
</dbReference>
<feature type="signal peptide" evidence="1">
    <location>
        <begin position="1"/>
        <end position="19"/>
    </location>
</feature>
<proteinExistence type="predicted"/>
<organism evidence="2 3">
    <name type="scientific">Ustilago trichophora</name>
    <dbReference type="NCBI Taxonomy" id="86804"/>
    <lineage>
        <taxon>Eukaryota</taxon>
        <taxon>Fungi</taxon>
        <taxon>Dikarya</taxon>
        <taxon>Basidiomycota</taxon>
        <taxon>Ustilaginomycotina</taxon>
        <taxon>Ustilaginomycetes</taxon>
        <taxon>Ustilaginales</taxon>
        <taxon>Ustilaginaceae</taxon>
        <taxon>Ustilago</taxon>
    </lineage>
</organism>
<accession>A0A5C3DX32</accession>
<keyword evidence="3" id="KW-1185">Reference proteome</keyword>
<feature type="chain" id="PRO_5022841843" evidence="1">
    <location>
        <begin position="20"/>
        <end position="170"/>
    </location>
</feature>
<reference evidence="2 3" key="1">
    <citation type="submission" date="2018-03" db="EMBL/GenBank/DDBJ databases">
        <authorList>
            <person name="Guldener U."/>
        </authorList>
    </citation>
    <scope>NUCLEOTIDE SEQUENCE [LARGE SCALE GENOMIC DNA]</scope>
    <source>
        <strain evidence="2 3">NBRC100155</strain>
    </source>
</reference>
<name>A0A5C3DX32_9BASI</name>
<sequence length="170" mass="18694">MKTLTFVLSALAIAGFAAADDPSGLGVNGQSYHDYCDKGLESARQYASARACFKAPFDVPGTFKYLHPSILEGVINDDGDDFYVAGNCRFTLVAPPGKGDDLEVHVKPVTSKKKNRIEKAAEERYRQLHNGQNPAENCSDVIVYHLSKEHGRYIHVQTTWCPGEHDPIAL</sequence>
<protein>
    <submittedName>
        <fullName evidence="2">Uncharacterized protein</fullName>
    </submittedName>
</protein>
<dbReference type="AlphaFoldDB" id="A0A5C3DX32"/>